<dbReference type="InterPro" id="IPR051050">
    <property type="entry name" value="Lipid_II_flippase_MurJ/MviN"/>
</dbReference>
<dbReference type="PANTHER" id="PTHR47019">
    <property type="entry name" value="LIPID II FLIPPASE MURJ"/>
    <property type="match status" value="1"/>
</dbReference>
<comment type="function">
    <text evidence="8 10 11">Involved in peptidoglycan biosynthesis. Transports lipid-linked peptidoglycan precursors from the inner to the outer leaflet of the cytoplasmic membrane.</text>
</comment>
<feature type="transmembrane region" description="Helical" evidence="10">
    <location>
        <begin position="233"/>
        <end position="257"/>
    </location>
</feature>
<feature type="transmembrane region" description="Helical" evidence="10">
    <location>
        <begin position="26"/>
        <end position="45"/>
    </location>
</feature>
<organism evidence="12 13">
    <name type="scientific">Flavimaribacter sediminis</name>
    <dbReference type="NCBI Taxonomy" id="2865987"/>
    <lineage>
        <taxon>Bacteria</taxon>
        <taxon>Pseudomonadati</taxon>
        <taxon>Pseudomonadota</taxon>
        <taxon>Alphaproteobacteria</taxon>
        <taxon>Hyphomicrobiales</taxon>
        <taxon>Rhizobiaceae</taxon>
        <taxon>Flavimaribacter</taxon>
    </lineage>
</organism>
<feature type="transmembrane region" description="Helical" evidence="10">
    <location>
        <begin position="482"/>
        <end position="506"/>
    </location>
</feature>
<dbReference type="GO" id="GO:0071555">
    <property type="term" value="P:cell wall organization"/>
    <property type="evidence" value="ECO:0007669"/>
    <property type="project" value="UniProtKB-UniRule"/>
</dbReference>
<evidence type="ECO:0000256" key="4">
    <source>
        <dbReference type="ARBA" id="ARBA00022960"/>
    </source>
</evidence>
<evidence type="ECO:0000256" key="3">
    <source>
        <dbReference type="ARBA" id="ARBA00022692"/>
    </source>
</evidence>
<feature type="transmembrane region" description="Helical" evidence="10">
    <location>
        <begin position="385"/>
        <end position="405"/>
    </location>
</feature>
<proteinExistence type="inferred from homology"/>
<dbReference type="GO" id="GO:0009252">
    <property type="term" value="P:peptidoglycan biosynthetic process"/>
    <property type="evidence" value="ECO:0007669"/>
    <property type="project" value="UniProtKB-UniRule"/>
</dbReference>
<comment type="caution">
    <text evidence="12">The sequence shown here is derived from an EMBL/GenBank/DDBJ whole genome shotgun (WGS) entry which is preliminary data.</text>
</comment>
<protein>
    <recommendedName>
        <fullName evidence="10">Probable lipid II flippase MurJ</fullName>
    </recommendedName>
</protein>
<dbReference type="HAMAP" id="MF_02078">
    <property type="entry name" value="MurJ_MviN"/>
    <property type="match status" value="1"/>
</dbReference>
<keyword evidence="5 10" id="KW-0573">Peptidoglycan synthesis</keyword>
<dbReference type="PIRSF" id="PIRSF002869">
    <property type="entry name" value="MviN"/>
    <property type="match status" value="1"/>
</dbReference>
<reference evidence="12" key="1">
    <citation type="submission" date="2021-08" db="EMBL/GenBank/DDBJ databases">
        <title>Hoeflea bacterium WL0058 sp. nov., isolated from the sediment.</title>
        <authorList>
            <person name="Wang L."/>
            <person name="Zhang D."/>
        </authorList>
    </citation>
    <scope>NUCLEOTIDE SEQUENCE</scope>
    <source>
        <strain evidence="12">WL0058</strain>
    </source>
</reference>
<comment type="pathway">
    <text evidence="10">Cell wall biogenesis; peptidoglycan biosynthesis.</text>
</comment>
<sequence>MSLVGKFASVGSATMASRVLGFVREALIAALLAAGPVADAFYAAFRFPNLFRRLLGEGAFNSAFIPLFAKELEGGGQAAAEVFARQVLSVLLVILIALSALAMIFMPFLVGTVIAPKFADTPDKFDLTVLLTRVMFPYLAAMSLVAMLSGVLNSYRRYFLAALAPTLLNIVLVLVLLVALYNDFAPDTVGIALAAGVTISGLLQFALLYAAVRRTGFGLQIARPRLSKPVRRLLWLALPAAITGGITQLNLLVGQVIASGQDGAISVLNYADRIEQLPLGVIGIAVGVVLLPELSRALKAQDIKEAIYLQNRSLEFGLALTVPAAVALIVIPAELVALLFERGAFGRETTLLTASVLAGFAAGLPAFVLNKIFTPAYYARENMRTPMVFAGANAAVNIAGSLILFPQIGVLGIAIATSLAGWVNALLLAGALFRYNTFRPSALTGRRILLIIVGSAMMGGLLFVLSGWIGPVLLDGNILVRIGLMALVIAVAGGFYLSFAILTGVFELSQLRKLMRRGRKTSSADSDEPANPAKEE</sequence>
<keyword evidence="7 10" id="KW-0472">Membrane</keyword>
<name>A0AAE2ZQR6_9HYPH</name>
<evidence type="ECO:0000256" key="8">
    <source>
        <dbReference type="ARBA" id="ARBA00060041"/>
    </source>
</evidence>
<keyword evidence="4 10" id="KW-0133">Cell shape</keyword>
<gene>
    <name evidence="10 12" type="primary">murJ</name>
    <name evidence="12" type="ORF">K1W69_12210</name>
</gene>
<evidence type="ECO:0000256" key="1">
    <source>
        <dbReference type="ARBA" id="ARBA00004651"/>
    </source>
</evidence>
<evidence type="ECO:0000256" key="7">
    <source>
        <dbReference type="ARBA" id="ARBA00023136"/>
    </source>
</evidence>
<evidence type="ECO:0000313" key="12">
    <source>
        <dbReference type="EMBL" id="MBW8637952.1"/>
    </source>
</evidence>
<evidence type="ECO:0000256" key="9">
    <source>
        <dbReference type="ARBA" id="ARBA00061532"/>
    </source>
</evidence>
<keyword evidence="2 10" id="KW-1003">Cell membrane</keyword>
<evidence type="ECO:0000256" key="2">
    <source>
        <dbReference type="ARBA" id="ARBA00022475"/>
    </source>
</evidence>
<keyword evidence="13" id="KW-1185">Reference proteome</keyword>
<dbReference type="GO" id="GO:0034204">
    <property type="term" value="P:lipid translocation"/>
    <property type="evidence" value="ECO:0007669"/>
    <property type="project" value="TreeGrafter"/>
</dbReference>
<feature type="transmembrane region" description="Helical" evidence="10">
    <location>
        <begin position="90"/>
        <end position="115"/>
    </location>
</feature>
<dbReference type="Pfam" id="PF03023">
    <property type="entry name" value="MurJ"/>
    <property type="match status" value="1"/>
</dbReference>
<keyword evidence="6 10" id="KW-1133">Transmembrane helix</keyword>
<dbReference type="EMBL" id="JAICBX010000002">
    <property type="protein sequence ID" value="MBW8637952.1"/>
    <property type="molecule type" value="Genomic_DNA"/>
</dbReference>
<evidence type="ECO:0000313" key="13">
    <source>
        <dbReference type="Proteomes" id="UP001196509"/>
    </source>
</evidence>
<keyword evidence="10" id="KW-0997">Cell inner membrane</keyword>
<feature type="transmembrane region" description="Helical" evidence="10">
    <location>
        <begin position="135"/>
        <end position="152"/>
    </location>
</feature>
<feature type="transmembrane region" description="Helical" evidence="10">
    <location>
        <begin position="316"/>
        <end position="340"/>
    </location>
</feature>
<keyword evidence="10 11" id="KW-0961">Cell wall biogenesis/degradation</keyword>
<dbReference type="GO" id="GO:0005886">
    <property type="term" value="C:plasma membrane"/>
    <property type="evidence" value="ECO:0007669"/>
    <property type="project" value="UniProtKB-SubCell"/>
</dbReference>
<dbReference type="Proteomes" id="UP001196509">
    <property type="component" value="Unassembled WGS sequence"/>
</dbReference>
<feature type="transmembrane region" description="Helical" evidence="10">
    <location>
        <begin position="411"/>
        <end position="436"/>
    </location>
</feature>
<dbReference type="InterPro" id="IPR004268">
    <property type="entry name" value="MurJ"/>
</dbReference>
<dbReference type="CDD" id="cd13123">
    <property type="entry name" value="MATE_MurJ_like"/>
    <property type="match status" value="1"/>
</dbReference>
<dbReference type="NCBIfam" id="TIGR01695">
    <property type="entry name" value="murJ_mviN"/>
    <property type="match status" value="1"/>
</dbReference>
<comment type="similarity">
    <text evidence="9 10 11">Belongs to the MurJ/MviN family.</text>
</comment>
<feature type="transmembrane region" description="Helical" evidence="10">
    <location>
        <begin position="448"/>
        <end position="470"/>
    </location>
</feature>
<feature type="transmembrane region" description="Helical" evidence="10">
    <location>
        <begin position="159"/>
        <end position="182"/>
    </location>
</feature>
<dbReference type="AlphaFoldDB" id="A0AAE2ZQR6"/>
<evidence type="ECO:0000256" key="10">
    <source>
        <dbReference type="HAMAP-Rule" id="MF_02078"/>
    </source>
</evidence>
<accession>A0AAE2ZQR6</accession>
<dbReference type="RefSeq" id="WP_220228620.1">
    <property type="nucleotide sequence ID" value="NZ_JAICBX010000002.1"/>
</dbReference>
<dbReference type="PANTHER" id="PTHR47019:SF1">
    <property type="entry name" value="LIPID II FLIPPASE MURJ"/>
    <property type="match status" value="1"/>
</dbReference>
<feature type="transmembrane region" description="Helical" evidence="10">
    <location>
        <begin position="352"/>
        <end position="373"/>
    </location>
</feature>
<comment type="subcellular location">
    <subcellularLocation>
        <location evidence="10">Cell inner membrane</location>
        <topology evidence="10">Multi-pass membrane protein</topology>
    </subcellularLocation>
    <subcellularLocation>
        <location evidence="1">Cell membrane</location>
        <topology evidence="1">Multi-pass membrane protein</topology>
    </subcellularLocation>
</comment>
<keyword evidence="10 11" id="KW-0813">Transport</keyword>
<feature type="transmembrane region" description="Helical" evidence="10">
    <location>
        <begin position="188"/>
        <end position="212"/>
    </location>
</feature>
<evidence type="ECO:0000256" key="6">
    <source>
        <dbReference type="ARBA" id="ARBA00022989"/>
    </source>
</evidence>
<evidence type="ECO:0000256" key="5">
    <source>
        <dbReference type="ARBA" id="ARBA00022984"/>
    </source>
</evidence>
<dbReference type="GO" id="GO:0015648">
    <property type="term" value="F:lipid-linked peptidoglycan transporter activity"/>
    <property type="evidence" value="ECO:0007669"/>
    <property type="project" value="UniProtKB-UniRule"/>
</dbReference>
<feature type="transmembrane region" description="Helical" evidence="10">
    <location>
        <begin position="277"/>
        <end position="295"/>
    </location>
</feature>
<keyword evidence="3 10" id="KW-0812">Transmembrane</keyword>
<dbReference type="GO" id="GO:0008360">
    <property type="term" value="P:regulation of cell shape"/>
    <property type="evidence" value="ECO:0007669"/>
    <property type="project" value="UniProtKB-UniRule"/>
</dbReference>
<evidence type="ECO:0000256" key="11">
    <source>
        <dbReference type="PIRNR" id="PIRNR002869"/>
    </source>
</evidence>
<dbReference type="PRINTS" id="PR01806">
    <property type="entry name" value="VIRFACTRMVIN"/>
</dbReference>